<dbReference type="Proteomes" id="UP000712673">
    <property type="component" value="Unassembled WGS sequence"/>
</dbReference>
<name>A0A938B6U4_UNCTE</name>
<evidence type="ECO:0000313" key="2">
    <source>
        <dbReference type="Proteomes" id="UP000712673"/>
    </source>
</evidence>
<comment type="caution">
    <text evidence="1">The sequence shown here is derived from an EMBL/GenBank/DDBJ whole genome shotgun (WGS) entry which is preliminary data.</text>
</comment>
<sequence length="182" mass="19278">MRLDLLIALGDLLVVEGIQRDRLASGKQVFGAPGALQRLGDVVLRVVAVRVAQLRQRHRIAFASDDGFEDGHAGHPRDLTDDLGELEIHLFSGLVQMLNMVGGVGAQHLAVAQVPAEHAHLIVRTEGPGEQPVSVQALEPFTVEPIGLRSTGGALGLAGIDEEHLHAPGLSQFKQGNPVDPG</sequence>
<dbReference type="AlphaFoldDB" id="A0A938B6U4"/>
<proteinExistence type="predicted"/>
<reference evidence="1" key="1">
    <citation type="submission" date="2019-03" db="EMBL/GenBank/DDBJ databases">
        <title>Lake Tanganyika Metagenome-Assembled Genomes (MAGs).</title>
        <authorList>
            <person name="Tran P."/>
        </authorList>
    </citation>
    <scope>NUCLEOTIDE SEQUENCE</scope>
    <source>
        <strain evidence="1">K_DeepCast_65m_m2_066</strain>
    </source>
</reference>
<accession>A0A938B6U4</accession>
<evidence type="ECO:0000313" key="1">
    <source>
        <dbReference type="EMBL" id="MBM3226800.1"/>
    </source>
</evidence>
<dbReference type="EMBL" id="VGLS01001054">
    <property type="protein sequence ID" value="MBM3226800.1"/>
    <property type="molecule type" value="Genomic_DNA"/>
</dbReference>
<gene>
    <name evidence="1" type="ORF">FJZ47_23800</name>
</gene>
<protein>
    <submittedName>
        <fullName evidence="1">Uncharacterized protein</fullName>
    </submittedName>
</protein>
<organism evidence="1 2">
    <name type="scientific">Tectimicrobiota bacterium</name>
    <dbReference type="NCBI Taxonomy" id="2528274"/>
    <lineage>
        <taxon>Bacteria</taxon>
        <taxon>Pseudomonadati</taxon>
        <taxon>Nitrospinota/Tectimicrobiota group</taxon>
        <taxon>Candidatus Tectimicrobiota</taxon>
    </lineage>
</organism>